<dbReference type="EMBL" id="UYSU01033287">
    <property type="protein sequence ID" value="VDL91906.1"/>
    <property type="molecule type" value="Genomic_DNA"/>
</dbReference>
<dbReference type="WBParaSite" id="SSLN_0000570001-mRNA-1">
    <property type="protein sequence ID" value="SSLN_0000570001-mRNA-1"/>
    <property type="gene ID" value="SSLN_0000570001"/>
</dbReference>
<sequence length="78" mass="8734">MPPSPLPPNEEEIYVPEAFDDRDSRPHFTSVRAGSLSTVLLGRDQQDVLGTKAIPGADGWTGHRLVISKMRLRLQPRR</sequence>
<organism evidence="3">
    <name type="scientific">Schistocephalus solidus</name>
    <name type="common">Tapeworm</name>
    <dbReference type="NCBI Taxonomy" id="70667"/>
    <lineage>
        <taxon>Eukaryota</taxon>
        <taxon>Metazoa</taxon>
        <taxon>Spiralia</taxon>
        <taxon>Lophotrochozoa</taxon>
        <taxon>Platyhelminthes</taxon>
        <taxon>Cestoda</taxon>
        <taxon>Eucestoda</taxon>
        <taxon>Diphyllobothriidea</taxon>
        <taxon>Diphyllobothriidae</taxon>
        <taxon>Schistocephalus</taxon>
    </lineage>
</organism>
<keyword evidence="2" id="KW-1185">Reference proteome</keyword>
<reference evidence="1 2" key="2">
    <citation type="submission" date="2018-11" db="EMBL/GenBank/DDBJ databases">
        <authorList>
            <consortium name="Pathogen Informatics"/>
        </authorList>
    </citation>
    <scope>NUCLEOTIDE SEQUENCE [LARGE SCALE GENOMIC DNA]</scope>
    <source>
        <strain evidence="1 2">NST_G2</strain>
    </source>
</reference>
<dbReference type="AlphaFoldDB" id="A0A183SMS3"/>
<proteinExistence type="predicted"/>
<dbReference type="OrthoDB" id="410381at2759"/>
<reference evidence="3" key="1">
    <citation type="submission" date="2016-06" db="UniProtKB">
        <authorList>
            <consortium name="WormBaseParasite"/>
        </authorList>
    </citation>
    <scope>IDENTIFICATION</scope>
</reference>
<accession>A0A183SMS3</accession>
<protein>
    <submittedName>
        <fullName evidence="1 3">Uncharacterized protein</fullName>
    </submittedName>
</protein>
<evidence type="ECO:0000313" key="1">
    <source>
        <dbReference type="EMBL" id="VDL91906.1"/>
    </source>
</evidence>
<dbReference type="Proteomes" id="UP000275846">
    <property type="component" value="Unassembled WGS sequence"/>
</dbReference>
<evidence type="ECO:0000313" key="2">
    <source>
        <dbReference type="Proteomes" id="UP000275846"/>
    </source>
</evidence>
<name>A0A183SMS3_SCHSO</name>
<gene>
    <name evidence="1" type="ORF">SSLN_LOCUS5521</name>
</gene>
<evidence type="ECO:0000313" key="3">
    <source>
        <dbReference type="WBParaSite" id="SSLN_0000570001-mRNA-1"/>
    </source>
</evidence>